<comment type="caution">
    <text evidence="3">The sequence shown here is derived from an EMBL/GenBank/DDBJ whole genome shotgun (WGS) entry which is preliminary data.</text>
</comment>
<keyword evidence="2" id="KW-0812">Transmembrane</keyword>
<evidence type="ECO:0000256" key="1">
    <source>
        <dbReference type="SAM" id="MobiDB-lite"/>
    </source>
</evidence>
<dbReference type="AlphaFoldDB" id="A0A839QSL6"/>
<dbReference type="RefSeq" id="WP_183375793.1">
    <property type="nucleotide sequence ID" value="NZ_CBCSFZ010000001.1"/>
</dbReference>
<evidence type="ECO:0000313" key="3">
    <source>
        <dbReference type="EMBL" id="MBB3023032.1"/>
    </source>
</evidence>
<feature type="transmembrane region" description="Helical" evidence="2">
    <location>
        <begin position="86"/>
        <end position="104"/>
    </location>
</feature>
<dbReference type="EMBL" id="JACHWP010000002">
    <property type="protein sequence ID" value="MBB3023032.1"/>
    <property type="molecule type" value="Genomic_DNA"/>
</dbReference>
<sequence length="152" mass="16957">MADWKTYAKAAQRTAQKQAPAAKESLRRGMDDARLHARAAARTADRTTRDSRANARRTAAATAVAAQNHYRRANVGTRLKNGVRDALLMALAVFVLWAVISRVAPIPWQAVVIVALALVVVRMAWTLFTIWKPEEEPLDEQDRGERASRGRR</sequence>
<name>A0A839QSL6_9MICO</name>
<dbReference type="Proteomes" id="UP000568050">
    <property type="component" value="Unassembled WGS sequence"/>
</dbReference>
<evidence type="ECO:0000313" key="4">
    <source>
        <dbReference type="Proteomes" id="UP000568050"/>
    </source>
</evidence>
<feature type="region of interest" description="Disordered" evidence="1">
    <location>
        <begin position="1"/>
        <end position="29"/>
    </location>
</feature>
<keyword evidence="2" id="KW-1133">Transmembrane helix</keyword>
<protein>
    <submittedName>
        <fullName evidence="3">Flp pilus assembly protein TadB</fullName>
    </submittedName>
</protein>
<reference evidence="3 4" key="1">
    <citation type="submission" date="2020-08" db="EMBL/GenBank/DDBJ databases">
        <title>Sequencing the genomes of 1000 actinobacteria strains.</title>
        <authorList>
            <person name="Klenk H.-P."/>
        </authorList>
    </citation>
    <scope>NUCLEOTIDE SEQUENCE [LARGE SCALE GENOMIC DNA]</scope>
    <source>
        <strain evidence="3 4">DSM 23040</strain>
    </source>
</reference>
<feature type="compositionally biased region" description="Low complexity" evidence="1">
    <location>
        <begin position="8"/>
        <end position="23"/>
    </location>
</feature>
<feature type="transmembrane region" description="Helical" evidence="2">
    <location>
        <begin position="110"/>
        <end position="131"/>
    </location>
</feature>
<keyword evidence="4" id="KW-1185">Reference proteome</keyword>
<proteinExistence type="predicted"/>
<organism evidence="3 4">
    <name type="scientific">Helcobacillus massiliensis</name>
    <dbReference type="NCBI Taxonomy" id="521392"/>
    <lineage>
        <taxon>Bacteria</taxon>
        <taxon>Bacillati</taxon>
        <taxon>Actinomycetota</taxon>
        <taxon>Actinomycetes</taxon>
        <taxon>Micrococcales</taxon>
        <taxon>Dermabacteraceae</taxon>
        <taxon>Helcobacillus</taxon>
    </lineage>
</organism>
<keyword evidence="2" id="KW-0472">Membrane</keyword>
<accession>A0A839QSL6</accession>
<evidence type="ECO:0000256" key="2">
    <source>
        <dbReference type="SAM" id="Phobius"/>
    </source>
</evidence>
<gene>
    <name evidence="3" type="ORF">FHX50_001315</name>
</gene>